<feature type="chain" id="PRO_5003979848" description="Secreted protein" evidence="1">
    <location>
        <begin position="41"/>
        <end position="123"/>
    </location>
</feature>
<protein>
    <recommendedName>
        <fullName evidence="4">Secreted protein</fullName>
    </recommendedName>
</protein>
<dbReference type="AlphaFoldDB" id="L7LGX5"/>
<proteinExistence type="predicted"/>
<gene>
    <name evidence="2" type="ORF">GSI01S_01_02840</name>
</gene>
<name>L7LGX5_9ACTN</name>
<keyword evidence="1" id="KW-0732">Signal</keyword>
<keyword evidence="3" id="KW-1185">Reference proteome</keyword>
<organism evidence="2 3">
    <name type="scientific">Gordonia sihwensis NBRC 108236</name>
    <dbReference type="NCBI Taxonomy" id="1223544"/>
    <lineage>
        <taxon>Bacteria</taxon>
        <taxon>Bacillati</taxon>
        <taxon>Actinomycetota</taxon>
        <taxon>Actinomycetes</taxon>
        <taxon>Mycobacteriales</taxon>
        <taxon>Gordoniaceae</taxon>
        <taxon>Gordonia</taxon>
    </lineage>
</organism>
<evidence type="ECO:0000313" key="3">
    <source>
        <dbReference type="Proteomes" id="UP000035083"/>
    </source>
</evidence>
<evidence type="ECO:0000313" key="2">
    <source>
        <dbReference type="EMBL" id="GAC59318.1"/>
    </source>
</evidence>
<sequence length="123" mass="12919">MPDSRSHRPFRRQETPMIRTTIAALAALAATTLGAGLAAADDPDTQPAAIVTVNDDGWATHAITDDDDTGYTAPGIEQCPTPNGATAAFTSYTPVDVDENGAPIYATICHYEDVNITSVRLDG</sequence>
<accession>L7LGX5</accession>
<evidence type="ECO:0008006" key="4">
    <source>
        <dbReference type="Google" id="ProtNLM"/>
    </source>
</evidence>
<feature type="signal peptide" evidence="1">
    <location>
        <begin position="1"/>
        <end position="40"/>
    </location>
</feature>
<reference evidence="2 3" key="1">
    <citation type="submission" date="2012-12" db="EMBL/GenBank/DDBJ databases">
        <title>Whole genome shotgun sequence of Gordonia sihwensis NBRC 108236.</title>
        <authorList>
            <person name="Yoshida I."/>
            <person name="Hosoyama A."/>
            <person name="Tsuchikane K."/>
            <person name="Ando Y."/>
            <person name="Baba S."/>
            <person name="Ohji S."/>
            <person name="Hamada M."/>
            <person name="Tamura T."/>
            <person name="Yamazoe A."/>
            <person name="Yamazaki S."/>
            <person name="Fujita N."/>
        </authorList>
    </citation>
    <scope>NUCLEOTIDE SEQUENCE [LARGE SCALE GENOMIC DNA]</scope>
    <source>
        <strain evidence="2 3">NBRC 108236</strain>
    </source>
</reference>
<dbReference type="Proteomes" id="UP000035083">
    <property type="component" value="Unassembled WGS sequence"/>
</dbReference>
<evidence type="ECO:0000256" key="1">
    <source>
        <dbReference type="SAM" id="SignalP"/>
    </source>
</evidence>
<dbReference type="EMBL" id="BANU01000001">
    <property type="protein sequence ID" value="GAC59318.1"/>
    <property type="molecule type" value="Genomic_DNA"/>
</dbReference>
<comment type="caution">
    <text evidence="2">The sequence shown here is derived from an EMBL/GenBank/DDBJ whole genome shotgun (WGS) entry which is preliminary data.</text>
</comment>